<keyword evidence="2" id="KW-1185">Reference proteome</keyword>
<dbReference type="KEGG" id="csy:CENSYa_0886"/>
<sequence length="56" mass="6480">MHYHNTSISIVSAPLPWHARPLMQTATAHLQDRPVDSYRYHAYSSGKKLMRMGKKI</sequence>
<reference evidence="1 2" key="1">
    <citation type="journal article" date="2006" name="Proc. Natl. Acad. Sci. U.S.A.">
        <title>Genomic analysis of the uncultivated marine crenarchaeote Cenarchaeum symbiosum.</title>
        <authorList>
            <person name="Hallam S.J."/>
            <person name="Konstantinidis K.T."/>
            <person name="Putnam N."/>
            <person name="Schleper C."/>
            <person name="Watanabe Y."/>
            <person name="Sugahara J."/>
            <person name="Preston C."/>
            <person name="de la Torre J."/>
            <person name="Richardson P.M."/>
            <person name="DeLong E.F."/>
        </authorList>
    </citation>
    <scope>NUCLEOTIDE SEQUENCE [LARGE SCALE GENOMIC DNA]</scope>
    <source>
        <strain evidence="2">A</strain>
    </source>
</reference>
<dbReference type="EnsemblBacteria" id="ABK77518">
    <property type="protein sequence ID" value="ABK77518"/>
    <property type="gene ID" value="CENSYa_0886"/>
</dbReference>
<evidence type="ECO:0000313" key="2">
    <source>
        <dbReference type="Proteomes" id="UP000000758"/>
    </source>
</evidence>
<proteinExistence type="predicted"/>
<dbReference type="Proteomes" id="UP000000758">
    <property type="component" value="Chromosome"/>
</dbReference>
<protein>
    <submittedName>
        <fullName evidence="1">Uncharacterized protein</fullName>
    </submittedName>
</protein>
<dbReference type="AlphaFoldDB" id="A0RW01"/>
<dbReference type="STRING" id="414004.CENSYa_0886"/>
<dbReference type="HOGENOM" id="CLU_3002975_0_0_2"/>
<accession>A0RW01</accession>
<organism evidence="1 2">
    <name type="scientific">Cenarchaeum symbiosum (strain A)</name>
    <dbReference type="NCBI Taxonomy" id="414004"/>
    <lineage>
        <taxon>Archaea</taxon>
        <taxon>Nitrososphaerota</taxon>
        <taxon>Candidatus Cenarchaeales</taxon>
        <taxon>Candidatus Cenarchaeaceae</taxon>
        <taxon>Candidatus Cenarchaeum</taxon>
    </lineage>
</organism>
<dbReference type="EMBL" id="DP000238">
    <property type="protein sequence ID" value="ABK77518.1"/>
    <property type="molecule type" value="Genomic_DNA"/>
</dbReference>
<name>A0RW01_CENSY</name>
<gene>
    <name evidence="1" type="ordered locus">CENSYa_0886</name>
</gene>
<evidence type="ECO:0000313" key="1">
    <source>
        <dbReference type="EMBL" id="ABK77518.1"/>
    </source>
</evidence>